<dbReference type="SMART" id="SM00665">
    <property type="entry name" value="B561"/>
    <property type="match status" value="1"/>
</dbReference>
<name>A0ABD1C0X6_CARAN</name>
<evidence type="ECO:0000256" key="6">
    <source>
        <dbReference type="ARBA" id="ARBA00022723"/>
    </source>
</evidence>
<comment type="catalytic activity">
    <reaction evidence="12">
        <text>Fe(3+)(out) + L-ascorbate(in) = monodehydro-L-ascorbate radical(in) + Fe(2+)(out) + H(+)</text>
        <dbReference type="Rhea" id="RHEA:30403"/>
        <dbReference type="ChEBI" id="CHEBI:15378"/>
        <dbReference type="ChEBI" id="CHEBI:29033"/>
        <dbReference type="ChEBI" id="CHEBI:29034"/>
        <dbReference type="ChEBI" id="CHEBI:38290"/>
        <dbReference type="ChEBI" id="CHEBI:59513"/>
        <dbReference type="EC" id="7.2.1.3"/>
    </reaction>
</comment>
<comment type="subcellular location">
    <subcellularLocation>
        <location evidence="2">Membrane</location>
        <topology evidence="2">Multi-pass membrane protein</topology>
    </subcellularLocation>
</comment>
<dbReference type="Pfam" id="PF03188">
    <property type="entry name" value="Cytochrom_B561"/>
    <property type="match status" value="1"/>
</dbReference>
<dbReference type="Gene3D" id="1.20.120.1770">
    <property type="match status" value="1"/>
</dbReference>
<dbReference type="PROSITE" id="PS50939">
    <property type="entry name" value="CYTOCHROME_B561"/>
    <property type="match status" value="1"/>
</dbReference>
<keyword evidence="10 13" id="KW-0472">Membrane</keyword>
<proteinExistence type="predicted"/>
<keyword evidence="9" id="KW-0408">Iron</keyword>
<gene>
    <name evidence="15" type="ORF">V5N11_003910</name>
    <name evidence="16" type="ORF">V5N11_024517</name>
</gene>
<evidence type="ECO:0000259" key="14">
    <source>
        <dbReference type="PROSITE" id="PS50939"/>
    </source>
</evidence>
<evidence type="ECO:0000256" key="12">
    <source>
        <dbReference type="ARBA" id="ARBA00051575"/>
    </source>
</evidence>
<feature type="transmembrane region" description="Helical" evidence="13">
    <location>
        <begin position="154"/>
        <end position="177"/>
    </location>
</feature>
<sequence>MAVPMLGGFPIFLVVRVLGFIIAALVLTWTVHYRGGLALSSDNKDLIFNVHPVMMVIGLILFNGEAMLAYKSVQGTKNLKKLVHLTLQFTAFILSLIGVWAALKFHIDKGIENFYSLHSWLGLACLFLFAFQWAAAFVTYWYPGGSRNSRASLMSLHVFLGIYIYALAIMTATTGILEKLTFLQVNQVITRYSTEAMLVNTTGVLILILGGFVILGVVTPVNGKTQVLTQ</sequence>
<evidence type="ECO:0000256" key="13">
    <source>
        <dbReference type="SAM" id="Phobius"/>
    </source>
</evidence>
<evidence type="ECO:0000256" key="5">
    <source>
        <dbReference type="ARBA" id="ARBA00022692"/>
    </source>
</evidence>
<feature type="transmembrane region" description="Helical" evidence="13">
    <location>
        <begin position="197"/>
        <end position="218"/>
    </location>
</feature>
<feature type="domain" description="Cytochrome b561" evidence="14">
    <location>
        <begin position="14"/>
        <end position="218"/>
    </location>
</feature>
<evidence type="ECO:0000313" key="15">
    <source>
        <dbReference type="EMBL" id="KAL1194312.1"/>
    </source>
</evidence>
<keyword evidence="8 13" id="KW-1133">Transmembrane helix</keyword>
<evidence type="ECO:0000256" key="9">
    <source>
        <dbReference type="ARBA" id="ARBA00023004"/>
    </source>
</evidence>
<dbReference type="GO" id="GO:0046872">
    <property type="term" value="F:metal ion binding"/>
    <property type="evidence" value="ECO:0007669"/>
    <property type="project" value="UniProtKB-KW"/>
</dbReference>
<comment type="caution">
    <text evidence="16">The sequence shown here is derived from an EMBL/GenBank/DDBJ whole genome shotgun (WGS) entry which is preliminary data.</text>
</comment>
<evidence type="ECO:0000256" key="4">
    <source>
        <dbReference type="ARBA" id="ARBA00022617"/>
    </source>
</evidence>
<evidence type="ECO:0000256" key="2">
    <source>
        <dbReference type="ARBA" id="ARBA00004141"/>
    </source>
</evidence>
<evidence type="ECO:0000256" key="10">
    <source>
        <dbReference type="ARBA" id="ARBA00023136"/>
    </source>
</evidence>
<evidence type="ECO:0000313" key="17">
    <source>
        <dbReference type="Proteomes" id="UP001558713"/>
    </source>
</evidence>
<feature type="transmembrane region" description="Helical" evidence="13">
    <location>
        <begin position="115"/>
        <end position="142"/>
    </location>
</feature>
<keyword evidence="17" id="KW-1185">Reference proteome</keyword>
<dbReference type="InterPro" id="IPR043205">
    <property type="entry name" value="CYB561/CYBRD1-like"/>
</dbReference>
<feature type="transmembrane region" description="Helical" evidence="13">
    <location>
        <begin position="82"/>
        <end position="103"/>
    </location>
</feature>
<evidence type="ECO:0000256" key="3">
    <source>
        <dbReference type="ARBA" id="ARBA00022448"/>
    </source>
</evidence>
<dbReference type="InterPro" id="IPR006593">
    <property type="entry name" value="Cyt_b561/ferric_Rdtase_TM"/>
</dbReference>
<dbReference type="EC" id="7.2.1.3" evidence="11"/>
<dbReference type="EMBL" id="JBANAX010000755">
    <property type="protein sequence ID" value="KAL1194312.1"/>
    <property type="molecule type" value="Genomic_DNA"/>
</dbReference>
<organism evidence="16 17">
    <name type="scientific">Cardamine amara subsp. amara</name>
    <dbReference type="NCBI Taxonomy" id="228776"/>
    <lineage>
        <taxon>Eukaryota</taxon>
        <taxon>Viridiplantae</taxon>
        <taxon>Streptophyta</taxon>
        <taxon>Embryophyta</taxon>
        <taxon>Tracheophyta</taxon>
        <taxon>Spermatophyta</taxon>
        <taxon>Magnoliopsida</taxon>
        <taxon>eudicotyledons</taxon>
        <taxon>Gunneridae</taxon>
        <taxon>Pentapetalae</taxon>
        <taxon>rosids</taxon>
        <taxon>malvids</taxon>
        <taxon>Brassicales</taxon>
        <taxon>Brassicaceae</taxon>
        <taxon>Cardamineae</taxon>
        <taxon>Cardamine</taxon>
    </lineage>
</organism>
<protein>
    <recommendedName>
        <fullName evidence="11">ascorbate ferrireductase (transmembrane)</fullName>
        <ecNumber evidence="11">7.2.1.3</ecNumber>
    </recommendedName>
</protein>
<evidence type="ECO:0000256" key="7">
    <source>
        <dbReference type="ARBA" id="ARBA00022982"/>
    </source>
</evidence>
<evidence type="ECO:0000313" key="16">
    <source>
        <dbReference type="EMBL" id="KAL1223030.1"/>
    </source>
</evidence>
<reference evidence="16 17" key="1">
    <citation type="submission" date="2024-04" db="EMBL/GenBank/DDBJ databases">
        <title>Genome assembly C_amara_ONT_v2.</title>
        <authorList>
            <person name="Yant L."/>
            <person name="Moore C."/>
            <person name="Slenker M."/>
        </authorList>
    </citation>
    <scope>NUCLEOTIDE SEQUENCE [LARGE SCALE GENOMIC DNA]</scope>
    <source>
        <tissue evidence="16">Leaf</tissue>
    </source>
</reference>
<dbReference type="PANTHER" id="PTHR10106:SF0">
    <property type="entry name" value="LD36721P"/>
    <property type="match status" value="1"/>
</dbReference>
<evidence type="ECO:0000256" key="8">
    <source>
        <dbReference type="ARBA" id="ARBA00022989"/>
    </source>
</evidence>
<comment type="cofactor">
    <cofactor evidence="1">
        <name>heme b</name>
        <dbReference type="ChEBI" id="CHEBI:60344"/>
    </cofactor>
</comment>
<dbReference type="GO" id="GO:0016020">
    <property type="term" value="C:membrane"/>
    <property type="evidence" value="ECO:0007669"/>
    <property type="project" value="UniProtKB-SubCell"/>
</dbReference>
<accession>A0ABD1C0X6</accession>
<evidence type="ECO:0000256" key="1">
    <source>
        <dbReference type="ARBA" id="ARBA00001970"/>
    </source>
</evidence>
<keyword evidence="6" id="KW-0479">Metal-binding</keyword>
<keyword evidence="5 13" id="KW-0812">Transmembrane</keyword>
<keyword evidence="4" id="KW-0349">Heme</keyword>
<feature type="transmembrane region" description="Helical" evidence="13">
    <location>
        <begin position="12"/>
        <end position="31"/>
    </location>
</feature>
<evidence type="ECO:0000256" key="11">
    <source>
        <dbReference type="ARBA" id="ARBA00024225"/>
    </source>
</evidence>
<dbReference type="Proteomes" id="UP001558713">
    <property type="component" value="Unassembled WGS sequence"/>
</dbReference>
<keyword evidence="7" id="KW-0249">Electron transport</keyword>
<dbReference type="CDD" id="cd08766">
    <property type="entry name" value="Cyt_b561_ACYB-1_like"/>
    <property type="match status" value="1"/>
</dbReference>
<feature type="transmembrane region" description="Helical" evidence="13">
    <location>
        <begin position="51"/>
        <end position="70"/>
    </location>
</feature>
<dbReference type="AlphaFoldDB" id="A0ABD1C0X6"/>
<dbReference type="FunFam" id="1.20.120.1770:FF:000001">
    <property type="entry name" value="Cytochrome b reductase 1"/>
    <property type="match status" value="1"/>
</dbReference>
<dbReference type="PANTHER" id="PTHR10106">
    <property type="entry name" value="CYTOCHROME B561-RELATED"/>
    <property type="match status" value="1"/>
</dbReference>
<dbReference type="GO" id="GO:0140571">
    <property type="term" value="F:transmembrane ascorbate ferrireductase activity"/>
    <property type="evidence" value="ECO:0007669"/>
    <property type="project" value="UniProtKB-EC"/>
</dbReference>
<keyword evidence="3" id="KW-0813">Transport</keyword>
<dbReference type="EMBL" id="JBANAX010000085">
    <property type="protein sequence ID" value="KAL1223030.1"/>
    <property type="molecule type" value="Genomic_DNA"/>
</dbReference>